<organism evidence="2 3">
    <name type="scientific">Microcystis aeruginosa NIES-44</name>
    <dbReference type="NCBI Taxonomy" id="449439"/>
    <lineage>
        <taxon>Bacteria</taxon>
        <taxon>Bacillati</taxon>
        <taxon>Cyanobacteriota</taxon>
        <taxon>Cyanophyceae</taxon>
        <taxon>Oscillatoriophycideae</taxon>
        <taxon>Chroococcales</taxon>
        <taxon>Microcystaceae</taxon>
        <taxon>Microcystis</taxon>
    </lineage>
</organism>
<evidence type="ECO:0000313" key="2">
    <source>
        <dbReference type="EMBL" id="GAL93087.1"/>
    </source>
</evidence>
<dbReference type="EMBL" id="BBPA01000033">
    <property type="protein sequence ID" value="GAL93087.1"/>
    <property type="molecule type" value="Genomic_DNA"/>
</dbReference>
<dbReference type="Proteomes" id="UP000030321">
    <property type="component" value="Unassembled WGS sequence"/>
</dbReference>
<evidence type="ECO:0000313" key="3">
    <source>
        <dbReference type="Proteomes" id="UP000030321"/>
    </source>
</evidence>
<reference evidence="3" key="1">
    <citation type="journal article" date="2015" name="Genome">
        <title>Whole Genome Sequence of the Non-Microcystin-Producing Microcystis aeruginosa Strain NIES-44.</title>
        <authorList>
            <person name="Okano K."/>
            <person name="Miyata N."/>
            <person name="Ozaki Y."/>
        </authorList>
    </citation>
    <scope>NUCLEOTIDE SEQUENCE [LARGE SCALE GENOMIC DNA]</scope>
    <source>
        <strain evidence="3">NIES-44</strain>
    </source>
</reference>
<sequence>MDLIGSYRVKKLEFAVFSPDILNLVILFLLDWQGSLLKSQ</sequence>
<gene>
    <name evidence="2" type="ORF">N44_01774</name>
</gene>
<comment type="caution">
    <text evidence="2">The sequence shown here is derived from an EMBL/GenBank/DDBJ whole genome shotgun (WGS) entry which is preliminary data.</text>
</comment>
<keyword evidence="1" id="KW-1133">Transmembrane helix</keyword>
<feature type="transmembrane region" description="Helical" evidence="1">
    <location>
        <begin position="12"/>
        <end position="30"/>
    </location>
</feature>
<name>A0A0A1VTE5_MICAE</name>
<proteinExistence type="predicted"/>
<accession>A0A0A1VTE5</accession>
<protein>
    <submittedName>
        <fullName evidence="2">Uncharacterized protein</fullName>
    </submittedName>
</protein>
<keyword evidence="1" id="KW-0472">Membrane</keyword>
<keyword evidence="1" id="KW-0812">Transmembrane</keyword>
<dbReference type="AlphaFoldDB" id="A0A0A1VTE5"/>
<evidence type="ECO:0000256" key="1">
    <source>
        <dbReference type="SAM" id="Phobius"/>
    </source>
</evidence>